<protein>
    <recommendedName>
        <fullName evidence="4">Lysozyme inhibitor LprI N-terminal domain-containing protein</fullName>
    </recommendedName>
</protein>
<accession>A0ABQ4SHR6</accession>
<keyword evidence="3" id="KW-1185">Reference proteome</keyword>
<reference evidence="2" key="1">
    <citation type="journal article" date="2021" name="Front. Microbiol.">
        <title>Comprehensive Comparative Genomics and Phenotyping of Methylobacterium Species.</title>
        <authorList>
            <person name="Alessa O."/>
            <person name="Ogura Y."/>
            <person name="Fujitani Y."/>
            <person name="Takami H."/>
            <person name="Hayashi T."/>
            <person name="Sahin N."/>
            <person name="Tani A."/>
        </authorList>
    </citation>
    <scope>NUCLEOTIDE SEQUENCE</scope>
    <source>
        <strain evidence="2">DSM 17168</strain>
    </source>
</reference>
<proteinExistence type="predicted"/>
<keyword evidence="1" id="KW-0812">Transmembrane</keyword>
<evidence type="ECO:0000313" key="2">
    <source>
        <dbReference type="EMBL" id="GJE02672.1"/>
    </source>
</evidence>
<feature type="transmembrane region" description="Helical" evidence="1">
    <location>
        <begin position="41"/>
        <end position="60"/>
    </location>
</feature>
<evidence type="ECO:0000313" key="3">
    <source>
        <dbReference type="Proteomes" id="UP001055153"/>
    </source>
</evidence>
<sequence>MHNPWPHRHHDGSIHYTHCCAESVEILPACEEPARSRVRTFAAAAGAALGLATLAFWALMLSAPPVSRAALDPAADGCLTAGRLVRAWVDAEAARRARVGAGPDQAAFNEVLLWTRAAETACAAGRIRQAVREFQSLERLIAARTAPRDGPER</sequence>
<reference evidence="2" key="2">
    <citation type="submission" date="2021-08" db="EMBL/GenBank/DDBJ databases">
        <authorList>
            <person name="Tani A."/>
            <person name="Ola A."/>
            <person name="Ogura Y."/>
            <person name="Katsura K."/>
            <person name="Hayashi T."/>
        </authorList>
    </citation>
    <scope>NUCLEOTIDE SEQUENCE</scope>
    <source>
        <strain evidence="2">DSM 17168</strain>
    </source>
</reference>
<gene>
    <name evidence="2" type="ORF">GMJLKIPL_4621</name>
</gene>
<comment type="caution">
    <text evidence="2">The sequence shown here is derived from an EMBL/GenBank/DDBJ whole genome shotgun (WGS) entry which is preliminary data.</text>
</comment>
<dbReference type="RefSeq" id="WP_238239533.1">
    <property type="nucleotide sequence ID" value="NZ_BPQQ01000058.1"/>
</dbReference>
<organism evidence="2 3">
    <name type="scientific">Methylobacterium isbiliense</name>
    <dbReference type="NCBI Taxonomy" id="315478"/>
    <lineage>
        <taxon>Bacteria</taxon>
        <taxon>Pseudomonadati</taxon>
        <taxon>Pseudomonadota</taxon>
        <taxon>Alphaproteobacteria</taxon>
        <taxon>Hyphomicrobiales</taxon>
        <taxon>Methylobacteriaceae</taxon>
        <taxon>Methylobacterium</taxon>
    </lineage>
</organism>
<keyword evidence="1" id="KW-0472">Membrane</keyword>
<dbReference type="EMBL" id="BPQQ01000058">
    <property type="protein sequence ID" value="GJE02672.1"/>
    <property type="molecule type" value="Genomic_DNA"/>
</dbReference>
<evidence type="ECO:0008006" key="4">
    <source>
        <dbReference type="Google" id="ProtNLM"/>
    </source>
</evidence>
<keyword evidence="1" id="KW-1133">Transmembrane helix</keyword>
<dbReference type="Proteomes" id="UP001055153">
    <property type="component" value="Unassembled WGS sequence"/>
</dbReference>
<evidence type="ECO:0000256" key="1">
    <source>
        <dbReference type="SAM" id="Phobius"/>
    </source>
</evidence>
<name>A0ABQ4SHR6_9HYPH</name>